<dbReference type="PROSITE" id="PS50103">
    <property type="entry name" value="ZF_C3H1"/>
    <property type="match status" value="1"/>
</dbReference>
<dbReference type="GO" id="GO:0008270">
    <property type="term" value="F:zinc ion binding"/>
    <property type="evidence" value="ECO:0007669"/>
    <property type="project" value="UniProtKB-KW"/>
</dbReference>
<feature type="compositionally biased region" description="Polar residues" evidence="2">
    <location>
        <begin position="15"/>
        <end position="32"/>
    </location>
</feature>
<keyword evidence="1" id="KW-0479">Metal-binding</keyword>
<organism evidence="4">
    <name type="scientific">Aceria tosichella</name>
    <name type="common">wheat curl mite</name>
    <dbReference type="NCBI Taxonomy" id="561515"/>
    <lineage>
        <taxon>Eukaryota</taxon>
        <taxon>Metazoa</taxon>
        <taxon>Ecdysozoa</taxon>
        <taxon>Arthropoda</taxon>
        <taxon>Chelicerata</taxon>
        <taxon>Arachnida</taxon>
        <taxon>Acari</taxon>
        <taxon>Acariformes</taxon>
        <taxon>Trombidiformes</taxon>
        <taxon>Prostigmata</taxon>
        <taxon>Eupodina</taxon>
        <taxon>Eriophyoidea</taxon>
        <taxon>Eriophyidae</taxon>
        <taxon>Eriophyinae</taxon>
        <taxon>Aceriini</taxon>
        <taxon>Aceria</taxon>
    </lineage>
</organism>
<dbReference type="InterPro" id="IPR035437">
    <property type="entry name" value="SNase_OB-fold_sf"/>
</dbReference>
<accession>A0A6G1SIC8</accession>
<evidence type="ECO:0000313" key="4">
    <source>
        <dbReference type="EMBL" id="MDE49917.1"/>
    </source>
</evidence>
<evidence type="ECO:0000256" key="2">
    <source>
        <dbReference type="SAM" id="MobiDB-lite"/>
    </source>
</evidence>
<dbReference type="SUPFAM" id="SSF63748">
    <property type="entry name" value="Tudor/PWWP/MBT"/>
    <property type="match status" value="1"/>
</dbReference>
<evidence type="ECO:0000256" key="1">
    <source>
        <dbReference type="PROSITE-ProRule" id="PRU00723"/>
    </source>
</evidence>
<dbReference type="CDD" id="cd20379">
    <property type="entry name" value="Tudor_dTUD-like"/>
    <property type="match status" value="1"/>
</dbReference>
<gene>
    <name evidence="4" type="ORF">g.19826</name>
</gene>
<dbReference type="EMBL" id="GGYP01005146">
    <property type="protein sequence ID" value="MDE49917.1"/>
    <property type="molecule type" value="Transcribed_RNA"/>
</dbReference>
<dbReference type="AlphaFoldDB" id="A0A6G1SIC8"/>
<sequence length="414" mass="47059">MNRAKVIRMLRESAAASSPSPDQGQIQVQTEPKTLFSPIPEQNKNATADKISQAPRSSLTTILETTQIENGCTTKPDTSKAPKTDEDELEMFDRWDPMAEDFHSSENTLTLDPDKDPECVVTGKMVEDCIMIGKHRVCEFYLKHGTCADGNYCNRLHVHPSARDKIHELQRESEMNTSKTRMISSYLSPIELQPNDQVLLLVSITMITSPTRFYFVAPYEQMNFAGFNDAEVNFYIGRVQHSSSIKTKLQKCHEQLASLFDHNYRVDSLKDALCIGQMVACKLDDGRFCRATILDNRDKDEVECYYKLFLIDIGIEVSLTRDAIYEIRASCLSEPPMAILGRLGLKPANGELRWSREASALFEKFTTKNKYMLCKVISHWAQDDIFTIDLISINDHTSITELMLARNLAERMTL</sequence>
<keyword evidence="1" id="KW-0863">Zinc-finger</keyword>
<name>A0A6G1SIC8_9ACAR</name>
<proteinExistence type="predicted"/>
<dbReference type="Pfam" id="PF00567">
    <property type="entry name" value="TUDOR"/>
    <property type="match status" value="1"/>
</dbReference>
<dbReference type="GO" id="GO:0005737">
    <property type="term" value="C:cytoplasm"/>
    <property type="evidence" value="ECO:0007669"/>
    <property type="project" value="UniProtKB-ARBA"/>
</dbReference>
<dbReference type="Gene3D" id="2.40.50.90">
    <property type="match status" value="1"/>
</dbReference>
<feature type="region of interest" description="Disordered" evidence="2">
    <location>
        <begin position="1"/>
        <end position="56"/>
    </location>
</feature>
<evidence type="ECO:0000259" key="3">
    <source>
        <dbReference type="PROSITE" id="PS50103"/>
    </source>
</evidence>
<protein>
    <recommendedName>
        <fullName evidence="3">C3H1-type domain-containing protein</fullName>
    </recommendedName>
</protein>
<keyword evidence="1" id="KW-0862">Zinc</keyword>
<reference evidence="4" key="1">
    <citation type="submission" date="2018-10" db="EMBL/GenBank/DDBJ databases">
        <title>Transcriptome assembly of Aceria tosichella (Wheat curl mite) Type 2.</title>
        <authorList>
            <person name="Scully E.D."/>
            <person name="Geib S.M."/>
            <person name="Palmer N.A."/>
            <person name="Gupta A.K."/>
            <person name="Sarath G."/>
            <person name="Tatineni S."/>
        </authorList>
    </citation>
    <scope>NUCLEOTIDE SEQUENCE</scope>
    <source>
        <strain evidence="4">LincolnNE</strain>
    </source>
</reference>
<dbReference type="InterPro" id="IPR002999">
    <property type="entry name" value="Tudor"/>
</dbReference>
<feature type="domain" description="C3H1-type" evidence="3">
    <location>
        <begin position="132"/>
        <end position="160"/>
    </location>
</feature>
<feature type="zinc finger region" description="C3H1-type" evidence="1">
    <location>
        <begin position="132"/>
        <end position="160"/>
    </location>
</feature>
<dbReference type="Gene3D" id="2.30.30.140">
    <property type="match status" value="1"/>
</dbReference>
<dbReference type="Pfam" id="PF00642">
    <property type="entry name" value="zf-CCCH"/>
    <property type="match status" value="1"/>
</dbReference>
<dbReference type="InterPro" id="IPR000571">
    <property type="entry name" value="Znf_CCCH"/>
</dbReference>